<proteinExistence type="predicted"/>
<feature type="transmembrane region" description="Helical" evidence="6">
    <location>
        <begin position="12"/>
        <end position="36"/>
    </location>
</feature>
<reference evidence="8" key="1">
    <citation type="journal article" date="2023" name="Mol. Phylogenet. Evol.">
        <title>Genome-scale phylogeny and comparative genomics of the fungal order Sordariales.</title>
        <authorList>
            <person name="Hensen N."/>
            <person name="Bonometti L."/>
            <person name="Westerberg I."/>
            <person name="Brannstrom I.O."/>
            <person name="Guillou S."/>
            <person name="Cros-Aarteil S."/>
            <person name="Calhoun S."/>
            <person name="Haridas S."/>
            <person name="Kuo A."/>
            <person name="Mondo S."/>
            <person name="Pangilinan J."/>
            <person name="Riley R."/>
            <person name="LaButti K."/>
            <person name="Andreopoulos B."/>
            <person name="Lipzen A."/>
            <person name="Chen C."/>
            <person name="Yan M."/>
            <person name="Daum C."/>
            <person name="Ng V."/>
            <person name="Clum A."/>
            <person name="Steindorff A."/>
            <person name="Ohm R.A."/>
            <person name="Martin F."/>
            <person name="Silar P."/>
            <person name="Natvig D.O."/>
            <person name="Lalanne C."/>
            <person name="Gautier V."/>
            <person name="Ament-Velasquez S.L."/>
            <person name="Kruys A."/>
            <person name="Hutchinson M.I."/>
            <person name="Powell A.J."/>
            <person name="Barry K."/>
            <person name="Miller A.N."/>
            <person name="Grigoriev I.V."/>
            <person name="Debuchy R."/>
            <person name="Gladieux P."/>
            <person name="Hiltunen Thoren M."/>
            <person name="Johannesson H."/>
        </authorList>
    </citation>
    <scope>NUCLEOTIDE SEQUENCE</scope>
    <source>
        <strain evidence="8">CBS 168.71</strain>
    </source>
</reference>
<evidence type="ECO:0000313" key="9">
    <source>
        <dbReference type="Proteomes" id="UP001278766"/>
    </source>
</evidence>
<dbReference type="RefSeq" id="XP_062656906.1">
    <property type="nucleotide sequence ID" value="XM_062806798.1"/>
</dbReference>
<protein>
    <submittedName>
        <fullName evidence="8">Membrane-associating domain-containing protein</fullName>
    </submittedName>
</protein>
<evidence type="ECO:0000256" key="1">
    <source>
        <dbReference type="ARBA" id="ARBA00004141"/>
    </source>
</evidence>
<keyword evidence="2 6" id="KW-0812">Transmembrane</keyword>
<sequence>MKLANMSFSLMLLIRVCQGVFALLVLILSGFVANWYRTTTSLPSPSQINFLLFGAIWSFISLACIEILPRFLPRIPKPYIAAPLDLTNALFHLAGFAALAAFLSGLLFCHGDVCHTAQAAAAFSAFSFAVWSASAVLTCLEALKIKRGAGGGGGGVPAGSGAAAATGSAVKEGV</sequence>
<feature type="region of interest" description="Disordered" evidence="5">
    <location>
        <begin position="151"/>
        <end position="174"/>
    </location>
</feature>
<dbReference type="EMBL" id="JAUEPN010000006">
    <property type="protein sequence ID" value="KAK3293392.1"/>
    <property type="molecule type" value="Genomic_DNA"/>
</dbReference>
<keyword evidence="3 6" id="KW-1133">Transmembrane helix</keyword>
<dbReference type="GeneID" id="87843746"/>
<name>A0AAE0HBA0_9PEZI</name>
<evidence type="ECO:0000256" key="6">
    <source>
        <dbReference type="SAM" id="Phobius"/>
    </source>
</evidence>
<organism evidence="8 9">
    <name type="scientific">Chaetomium fimeti</name>
    <dbReference type="NCBI Taxonomy" id="1854472"/>
    <lineage>
        <taxon>Eukaryota</taxon>
        <taxon>Fungi</taxon>
        <taxon>Dikarya</taxon>
        <taxon>Ascomycota</taxon>
        <taxon>Pezizomycotina</taxon>
        <taxon>Sordariomycetes</taxon>
        <taxon>Sordariomycetidae</taxon>
        <taxon>Sordariales</taxon>
        <taxon>Chaetomiaceae</taxon>
        <taxon>Chaetomium</taxon>
    </lineage>
</organism>
<comment type="subcellular location">
    <subcellularLocation>
        <location evidence="1">Membrane</location>
        <topology evidence="1">Multi-pass membrane protein</topology>
    </subcellularLocation>
</comment>
<keyword evidence="9" id="KW-1185">Reference proteome</keyword>
<evidence type="ECO:0000259" key="7">
    <source>
        <dbReference type="Pfam" id="PF01284"/>
    </source>
</evidence>
<comment type="caution">
    <text evidence="8">The sequence shown here is derived from an EMBL/GenBank/DDBJ whole genome shotgun (WGS) entry which is preliminary data.</text>
</comment>
<evidence type="ECO:0000256" key="2">
    <source>
        <dbReference type="ARBA" id="ARBA00022692"/>
    </source>
</evidence>
<dbReference type="Proteomes" id="UP001278766">
    <property type="component" value="Unassembled WGS sequence"/>
</dbReference>
<dbReference type="PANTHER" id="PTHR37451:SF5">
    <property type="entry name" value="MARVEL DOMAIN-CONTAINING PROTEIN"/>
    <property type="match status" value="1"/>
</dbReference>
<feature type="transmembrane region" description="Helical" evidence="6">
    <location>
        <begin position="89"/>
        <end position="108"/>
    </location>
</feature>
<evidence type="ECO:0000256" key="4">
    <source>
        <dbReference type="ARBA" id="ARBA00023136"/>
    </source>
</evidence>
<feature type="transmembrane region" description="Helical" evidence="6">
    <location>
        <begin position="48"/>
        <end position="68"/>
    </location>
</feature>
<feature type="compositionally biased region" description="Low complexity" evidence="5">
    <location>
        <begin position="159"/>
        <end position="174"/>
    </location>
</feature>
<reference evidence="8" key="2">
    <citation type="submission" date="2023-06" db="EMBL/GenBank/DDBJ databases">
        <authorList>
            <consortium name="Lawrence Berkeley National Laboratory"/>
            <person name="Haridas S."/>
            <person name="Hensen N."/>
            <person name="Bonometti L."/>
            <person name="Westerberg I."/>
            <person name="Brannstrom I.O."/>
            <person name="Guillou S."/>
            <person name="Cros-Aarteil S."/>
            <person name="Calhoun S."/>
            <person name="Kuo A."/>
            <person name="Mondo S."/>
            <person name="Pangilinan J."/>
            <person name="Riley R."/>
            <person name="Labutti K."/>
            <person name="Andreopoulos B."/>
            <person name="Lipzen A."/>
            <person name="Chen C."/>
            <person name="Yanf M."/>
            <person name="Daum C."/>
            <person name="Ng V."/>
            <person name="Clum A."/>
            <person name="Steindorff A."/>
            <person name="Ohm R."/>
            <person name="Martin F."/>
            <person name="Silar P."/>
            <person name="Natvig D."/>
            <person name="Lalanne C."/>
            <person name="Gautier V."/>
            <person name="Ament-Velasquez S.L."/>
            <person name="Kruys A."/>
            <person name="Hutchinson M.I."/>
            <person name="Powell A.J."/>
            <person name="Barry K."/>
            <person name="Miller A.N."/>
            <person name="Grigoriev I.V."/>
            <person name="Debuchy R."/>
            <person name="Gladieux P."/>
            <person name="Thoren M.H."/>
            <person name="Johannesson H."/>
        </authorList>
    </citation>
    <scope>NUCLEOTIDE SEQUENCE</scope>
    <source>
        <strain evidence="8">CBS 168.71</strain>
    </source>
</reference>
<evidence type="ECO:0000256" key="5">
    <source>
        <dbReference type="SAM" id="MobiDB-lite"/>
    </source>
</evidence>
<feature type="transmembrane region" description="Helical" evidence="6">
    <location>
        <begin position="120"/>
        <end position="140"/>
    </location>
</feature>
<keyword evidence="4 6" id="KW-0472">Membrane</keyword>
<evidence type="ECO:0000313" key="8">
    <source>
        <dbReference type="EMBL" id="KAK3293392.1"/>
    </source>
</evidence>
<accession>A0AAE0HBA0</accession>
<dbReference type="Pfam" id="PF01284">
    <property type="entry name" value="MARVEL"/>
    <property type="match status" value="1"/>
</dbReference>
<feature type="domain" description="MARVEL" evidence="7">
    <location>
        <begin position="10"/>
        <end position="137"/>
    </location>
</feature>
<dbReference type="AlphaFoldDB" id="A0AAE0HBA0"/>
<dbReference type="GO" id="GO:0016020">
    <property type="term" value="C:membrane"/>
    <property type="evidence" value="ECO:0007669"/>
    <property type="project" value="UniProtKB-SubCell"/>
</dbReference>
<dbReference type="InterPro" id="IPR008253">
    <property type="entry name" value="Marvel"/>
</dbReference>
<dbReference type="PANTHER" id="PTHR37451">
    <property type="entry name" value="MARVEL DOMAIN"/>
    <property type="match status" value="1"/>
</dbReference>
<gene>
    <name evidence="8" type="ORF">B0H64DRAFT_444653</name>
</gene>
<evidence type="ECO:0000256" key="3">
    <source>
        <dbReference type="ARBA" id="ARBA00022989"/>
    </source>
</evidence>